<reference evidence="15" key="1">
    <citation type="submission" date="2025-08" db="UniProtKB">
        <authorList>
            <consortium name="RefSeq"/>
        </authorList>
    </citation>
    <scope>IDENTIFICATION</scope>
</reference>
<evidence type="ECO:0000313" key="14">
    <source>
        <dbReference type="Proteomes" id="UP000515159"/>
    </source>
</evidence>
<dbReference type="RefSeq" id="XP_033789293.1">
    <property type="nucleotide sequence ID" value="XM_033933402.1"/>
</dbReference>
<dbReference type="GO" id="GO:0030870">
    <property type="term" value="C:Mre11 complex"/>
    <property type="evidence" value="ECO:0007669"/>
    <property type="project" value="InterPro"/>
</dbReference>
<dbReference type="InterPro" id="IPR013908">
    <property type="entry name" value="Nibrin_C"/>
</dbReference>
<keyword evidence="5 12" id="KW-0227">DNA damage</keyword>
<dbReference type="GO" id="GO:0016605">
    <property type="term" value="C:PML body"/>
    <property type="evidence" value="ECO:0007669"/>
    <property type="project" value="UniProtKB-SubCell"/>
</dbReference>
<dbReference type="CDD" id="cd22667">
    <property type="entry name" value="FHA_NBN"/>
    <property type="match status" value="1"/>
</dbReference>
<evidence type="ECO:0000256" key="5">
    <source>
        <dbReference type="ARBA" id="ARBA00022763"/>
    </source>
</evidence>
<dbReference type="Gene3D" id="2.60.200.20">
    <property type="match status" value="1"/>
</dbReference>
<dbReference type="PANTHER" id="PTHR12162">
    <property type="entry name" value="NIBRIN-RELATED"/>
    <property type="match status" value="1"/>
</dbReference>
<name>A0A6P8QP59_GEOSA</name>
<dbReference type="GeneID" id="117355208"/>
<dbReference type="PIRSF" id="PIRSF011869">
    <property type="entry name" value="Nibrin_animal"/>
    <property type="match status" value="1"/>
</dbReference>
<keyword evidence="4" id="KW-0158">Chromosome</keyword>
<dbReference type="PANTHER" id="PTHR12162:SF0">
    <property type="entry name" value="NIBRIN"/>
    <property type="match status" value="1"/>
</dbReference>
<dbReference type="FunFam" id="3.40.50.10980:FF:000001">
    <property type="entry name" value="Nibrin"/>
    <property type="match status" value="1"/>
</dbReference>
<dbReference type="CDD" id="cd17741">
    <property type="entry name" value="BRCT_nibrin"/>
    <property type="match status" value="1"/>
</dbReference>
<evidence type="ECO:0000259" key="13">
    <source>
        <dbReference type="PROSITE" id="PS50006"/>
    </source>
</evidence>
<dbReference type="Gene3D" id="3.40.50.10980">
    <property type="entry name" value="Nibrin, BRCT2 domain"/>
    <property type="match status" value="1"/>
</dbReference>
<evidence type="ECO:0000256" key="2">
    <source>
        <dbReference type="ARBA" id="ARBA00004574"/>
    </source>
</evidence>
<dbReference type="Pfam" id="PF16508">
    <property type="entry name" value="NIBRIN_BRCT_II"/>
    <property type="match status" value="1"/>
</dbReference>
<dbReference type="InterPro" id="IPR016592">
    <property type="entry name" value="Nibrin_met"/>
</dbReference>
<dbReference type="GO" id="GO:0007095">
    <property type="term" value="P:mitotic G2 DNA damage checkpoint signaling"/>
    <property type="evidence" value="ECO:0007669"/>
    <property type="project" value="InterPro"/>
</dbReference>
<dbReference type="GO" id="GO:0051321">
    <property type="term" value="P:meiotic cell cycle"/>
    <property type="evidence" value="ECO:0007669"/>
    <property type="project" value="UniProtKB-KW"/>
</dbReference>
<evidence type="ECO:0000256" key="9">
    <source>
        <dbReference type="ARBA" id="ARBA00023254"/>
    </source>
</evidence>
<dbReference type="SMART" id="SM00240">
    <property type="entry name" value="FHA"/>
    <property type="match status" value="1"/>
</dbReference>
<dbReference type="PROSITE" id="PS50006">
    <property type="entry name" value="FHA_DOMAIN"/>
    <property type="match status" value="1"/>
</dbReference>
<evidence type="ECO:0000256" key="11">
    <source>
        <dbReference type="ARBA" id="ARBA00044757"/>
    </source>
</evidence>
<keyword evidence="14" id="KW-1185">Reference proteome</keyword>
<evidence type="ECO:0000256" key="8">
    <source>
        <dbReference type="ARBA" id="ARBA00023242"/>
    </source>
</evidence>
<dbReference type="InterPro" id="IPR032429">
    <property type="entry name" value="Nibrin_BRCT2"/>
</dbReference>
<dbReference type="FunFam" id="3.40.50.10190:FF:000024">
    <property type="entry name" value="Nibrin"/>
    <property type="match status" value="1"/>
</dbReference>
<dbReference type="Pfam" id="PF08599">
    <property type="entry name" value="Nbs1_C"/>
    <property type="match status" value="1"/>
</dbReference>
<dbReference type="InParanoid" id="A0A6P8QP59"/>
<comment type="function">
    <text evidence="12">Component of the MRN complex, which plays a central role in double-strand break (DSB) repair, DNA recombination, maintenance of telomere integrity and meiosis. The MRN complex is involved in the repair of DNA double-strand breaks (DSBs) via homologous recombination (HR), an error-free mechanism which primarily occurs during S and G2 phases. The complex (1) mediates the end resection of damaged DNA, which generates proper single-stranded DNA, a key initial steps in HR, and is (2) required for the recruitment of other repair factors and efficient activation of ATM and ATR upon DNA damage. The MRN complex possesses single-strand endonuclease activity and double-strand-specific 3'-5' exonuclease activity, which are provided by MRE11, to initiate end resection, which is required for single-strand invasion and recombination. Within the MRN complex, nbn acts as a protein-protein adapter, which specifically recognizes and binds phosphorylated proteins, promoting their recruitment to DNA damage sites. Recruits mre11 and rad50 components of the MRN complex to DSBs in response to DNA damage. Promotes the recruitment of PI3/PI4-kinase family members atm, atr, and probably DNA-PKcs to the DNA damage sites, activating their functions. Mediates the recruitment of phosphorylated rbbp8/CtIP to DSBs, leading to cooperation between the MRN complex and rbbp8/CtIP to initiate end resection.</text>
</comment>
<dbReference type="GO" id="GO:0000723">
    <property type="term" value="P:telomere maintenance"/>
    <property type="evidence" value="ECO:0007669"/>
    <property type="project" value="InterPro"/>
</dbReference>
<dbReference type="CTD" id="4683"/>
<comment type="subcellular location">
    <subcellularLocation>
        <location evidence="2">Chromosome</location>
        <location evidence="2">Telomere</location>
    </subcellularLocation>
    <subcellularLocation>
        <location evidence="1">Nucleus</location>
        <location evidence="1">PML body</location>
    </subcellularLocation>
</comment>
<evidence type="ECO:0000256" key="6">
    <source>
        <dbReference type="ARBA" id="ARBA00022895"/>
    </source>
</evidence>
<evidence type="ECO:0000313" key="15">
    <source>
        <dbReference type="RefSeq" id="XP_033789293.1"/>
    </source>
</evidence>
<evidence type="ECO:0000256" key="12">
    <source>
        <dbReference type="PIRNR" id="PIRNR011869"/>
    </source>
</evidence>
<dbReference type="SUPFAM" id="SSF49879">
    <property type="entry name" value="SMAD/FHA domain"/>
    <property type="match status" value="1"/>
</dbReference>
<comment type="subunit">
    <text evidence="12">Component of the MRN complex.</text>
</comment>
<dbReference type="FunFam" id="2.60.200.20:FF:000017">
    <property type="entry name" value="Nibrin"/>
    <property type="match status" value="1"/>
</dbReference>
<accession>A0A6P8QP59</accession>
<dbReference type="GO" id="GO:0000724">
    <property type="term" value="P:double-strand break repair via homologous recombination"/>
    <property type="evidence" value="ECO:0007669"/>
    <property type="project" value="TreeGrafter"/>
</dbReference>
<evidence type="ECO:0000256" key="10">
    <source>
        <dbReference type="ARBA" id="ARBA00023306"/>
    </source>
</evidence>
<gene>
    <name evidence="15" type="primary">NBN</name>
</gene>
<keyword evidence="7 12" id="KW-0234">DNA repair</keyword>
<evidence type="ECO:0000256" key="3">
    <source>
        <dbReference type="ARBA" id="ARBA00020013"/>
    </source>
</evidence>
<dbReference type="AlphaFoldDB" id="A0A6P8QP59"/>
<keyword evidence="9 12" id="KW-0469">Meiosis</keyword>
<dbReference type="GO" id="GO:0000781">
    <property type="term" value="C:chromosome, telomeric region"/>
    <property type="evidence" value="ECO:0007669"/>
    <property type="project" value="UniProtKB-SubCell"/>
</dbReference>
<protein>
    <recommendedName>
        <fullName evidence="3 12">Nibrin</fullName>
    </recommendedName>
</protein>
<dbReference type="SMART" id="SM01348">
    <property type="entry name" value="Nbs1_C"/>
    <property type="match status" value="1"/>
</dbReference>
<dbReference type="FunCoup" id="A0A6P8QP59">
    <property type="interactions" value="2647"/>
</dbReference>
<dbReference type="InterPro" id="IPR040227">
    <property type="entry name" value="Nibrin-rel"/>
</dbReference>
<dbReference type="OrthoDB" id="552194at2759"/>
<dbReference type="InterPro" id="IPR000253">
    <property type="entry name" value="FHA_dom"/>
</dbReference>
<proteinExistence type="inferred from homology"/>
<comment type="similarity">
    <text evidence="11">Belongs to the Nibrin family.</text>
</comment>
<evidence type="ECO:0000256" key="1">
    <source>
        <dbReference type="ARBA" id="ARBA00004322"/>
    </source>
</evidence>
<dbReference type="Pfam" id="PF00498">
    <property type="entry name" value="FHA"/>
    <property type="match status" value="1"/>
</dbReference>
<dbReference type="Gene3D" id="3.40.50.10190">
    <property type="entry name" value="BRCT domain"/>
    <property type="match status" value="1"/>
</dbReference>
<dbReference type="GO" id="GO:0003684">
    <property type="term" value="F:damaged DNA binding"/>
    <property type="evidence" value="ECO:0007669"/>
    <property type="project" value="TreeGrafter"/>
</dbReference>
<keyword evidence="6 12" id="KW-0779">Telomere</keyword>
<keyword evidence="10 12" id="KW-0131">Cell cycle</keyword>
<evidence type="ECO:0000256" key="4">
    <source>
        <dbReference type="ARBA" id="ARBA00022454"/>
    </source>
</evidence>
<organism evidence="14 15">
    <name type="scientific">Geotrypetes seraphini</name>
    <name type="common">Gaboon caecilian</name>
    <name type="synonym">Caecilia seraphini</name>
    <dbReference type="NCBI Taxonomy" id="260995"/>
    <lineage>
        <taxon>Eukaryota</taxon>
        <taxon>Metazoa</taxon>
        <taxon>Chordata</taxon>
        <taxon>Craniata</taxon>
        <taxon>Vertebrata</taxon>
        <taxon>Euteleostomi</taxon>
        <taxon>Amphibia</taxon>
        <taxon>Gymnophiona</taxon>
        <taxon>Geotrypetes</taxon>
    </lineage>
</organism>
<dbReference type="SUPFAM" id="SSF52113">
    <property type="entry name" value="BRCT domain"/>
    <property type="match status" value="1"/>
</dbReference>
<feature type="domain" description="FHA" evidence="13">
    <location>
        <begin position="63"/>
        <end position="122"/>
    </location>
</feature>
<dbReference type="Proteomes" id="UP000515159">
    <property type="component" value="Chromosome 2"/>
</dbReference>
<keyword evidence="8 12" id="KW-0539">Nucleus</keyword>
<evidence type="ECO:0000256" key="7">
    <source>
        <dbReference type="ARBA" id="ARBA00023204"/>
    </source>
</evidence>
<dbReference type="InterPro" id="IPR043014">
    <property type="entry name" value="Nibrin_BRCT2_sf"/>
</dbReference>
<sequence>MPLPSTIPKTPDSAFIRTTGDAVLAAWASLRQARARSVGTLAEVSEDRTATGEPQRLLTGVEYIVGRKNCEILILDDQSISRAHAALSASHSTANLTQGAAVPTLTIKDLSKYGTFVNEQKLQANSPKSLNSGDRVTFGVFNSKFRVEYEPLVVCSSCLDVSGKTALNQAILQLGGHAMNNWTEDCTHLVMTSVKVTVKTICALICCRPIVKPDYFTEFAKAIHSKQTLPKFESFYPPINEPAISSETLDLSGHQERRNIFRGKVVLFLNTKQYKKLSPAIVLGGGEVKLLAEGSKETSLLECVGACVIDVGFAASESSVSEATRKWTDTVMALLQRKGHRAIPEEEIGLAVIFMSTDTYCNPQIQGGVESSVTSRPAISGPTLSQSIAVDETIMPGASQNITAYVADTEALEQPETWMDTTGVQEVKETPKSRQKSKVNTQTVSTVKETFSSSHTVSSGTQCFKKDSKAGSQKSYQQSLTKLWGVDKSEDKASQHQSNVIKNYFPTITKKRERDKEGEEIPLPKLVKMDKQSAAPLNQSQLVTAAVRENSMQQNSNNASIIVSESNLPSTDTHLKIELGNSKAKNNEIITKNISSKKPEVKKRKELDDFCEEDDIVELVFESREPEWEFTMDDQAQEDRSNTSKKRRLDSEINMNKGEVKDIQIKEENKTAFSFEKLQEDSDILPSKLLVTEFRSLVVSRSTQYSQSAIRTENQHVKNFKKFKKVAFPGAVGLPHIIGGSDLIAHHTQKNSELEQWLRQEMEEQSQRAREESLADDLFRYDPKSLRRRR</sequence>
<dbReference type="InterPro" id="IPR008984">
    <property type="entry name" value="SMAD_FHA_dom_sf"/>
</dbReference>
<dbReference type="InterPro" id="IPR036420">
    <property type="entry name" value="BRCT_dom_sf"/>
</dbReference>